<evidence type="ECO:0000259" key="1">
    <source>
        <dbReference type="PROSITE" id="PS50181"/>
    </source>
</evidence>
<dbReference type="InterPro" id="IPR013187">
    <property type="entry name" value="F-box-assoc_dom_typ3"/>
</dbReference>
<dbReference type="Proteomes" id="UP001180020">
    <property type="component" value="Unassembled WGS sequence"/>
</dbReference>
<dbReference type="PANTHER" id="PTHR31111">
    <property type="entry name" value="BNAA05G37150D PROTEIN-RELATED"/>
    <property type="match status" value="1"/>
</dbReference>
<dbReference type="EMBL" id="JAUJYO010000017">
    <property type="protein sequence ID" value="KAK1291320.1"/>
    <property type="molecule type" value="Genomic_DNA"/>
</dbReference>
<dbReference type="PANTHER" id="PTHR31111:SF136">
    <property type="entry name" value="F-BOX ASSOCIATED DOMAIN-CONTAINING PROTEIN"/>
    <property type="match status" value="1"/>
</dbReference>
<dbReference type="SUPFAM" id="SSF81383">
    <property type="entry name" value="F-box domain"/>
    <property type="match status" value="1"/>
</dbReference>
<organism evidence="2 3">
    <name type="scientific">Acorus calamus</name>
    <name type="common">Sweet flag</name>
    <dbReference type="NCBI Taxonomy" id="4465"/>
    <lineage>
        <taxon>Eukaryota</taxon>
        <taxon>Viridiplantae</taxon>
        <taxon>Streptophyta</taxon>
        <taxon>Embryophyta</taxon>
        <taxon>Tracheophyta</taxon>
        <taxon>Spermatophyta</taxon>
        <taxon>Magnoliopsida</taxon>
        <taxon>Liliopsida</taxon>
        <taxon>Acoraceae</taxon>
        <taxon>Acorus</taxon>
    </lineage>
</organism>
<sequence length="384" mass="44768">MGSVFPEEIFLEILSRLPVKSLMRFKCVSKSWYFLIRDPRLGELHLLHHRSRHLDSLNIALCHRSAPRLRSYKLVGEEITRWEQNMFGMDWVGYGPYGLQIMSCEGLICFVQDEIVHVCNPTTGELERLPRTCSFGPLAFGFGYDPTRKEYKVVRPILCSLVDEIVSRSEVITLGDDGGWRTIEQSVELVRGRPVTLNGVIYWMSKSKLVTFNVGDESFGETEVPSIFKDNLPDGAMLVVLHGKLCLVNNVRHDDGWNGELHIWMLKDRTSNLWTKEYCFEPHRCGMPWDVTPVCMWREKIVLQHKGYRFFFYDLETRTFSEVRGDWDRLPYDLITDYMESLVTVKRGDIRRPLCLPPCGTLERNKRKRYEGEQKKKDKDVNLS</sequence>
<dbReference type="InterPro" id="IPR017451">
    <property type="entry name" value="F-box-assoc_interact_dom"/>
</dbReference>
<dbReference type="PROSITE" id="PS50181">
    <property type="entry name" value="FBOX"/>
    <property type="match status" value="1"/>
</dbReference>
<dbReference type="Pfam" id="PF08268">
    <property type="entry name" value="FBA_3"/>
    <property type="match status" value="1"/>
</dbReference>
<dbReference type="InterPro" id="IPR036047">
    <property type="entry name" value="F-box-like_dom_sf"/>
</dbReference>
<feature type="domain" description="F-box" evidence="1">
    <location>
        <begin position="1"/>
        <end position="38"/>
    </location>
</feature>
<dbReference type="AlphaFoldDB" id="A0AAV9CR98"/>
<keyword evidence="3" id="KW-1185">Reference proteome</keyword>
<dbReference type="NCBIfam" id="TIGR01640">
    <property type="entry name" value="F_box_assoc_1"/>
    <property type="match status" value="1"/>
</dbReference>
<dbReference type="InterPro" id="IPR001810">
    <property type="entry name" value="F-box_dom"/>
</dbReference>
<protein>
    <submittedName>
        <fullName evidence="2">F-box protein</fullName>
    </submittedName>
</protein>
<accession>A0AAV9CR98</accession>
<dbReference type="Pfam" id="PF00646">
    <property type="entry name" value="F-box"/>
    <property type="match status" value="1"/>
</dbReference>
<dbReference type="SMART" id="SM00256">
    <property type="entry name" value="FBOX"/>
    <property type="match status" value="1"/>
</dbReference>
<gene>
    <name evidence="2" type="ORF">QJS10_CPB17g02094</name>
</gene>
<dbReference type="CDD" id="cd22157">
    <property type="entry name" value="F-box_AtFBW1-like"/>
    <property type="match status" value="1"/>
</dbReference>
<comment type="caution">
    <text evidence="2">The sequence shown here is derived from an EMBL/GenBank/DDBJ whole genome shotgun (WGS) entry which is preliminary data.</text>
</comment>
<reference evidence="2" key="2">
    <citation type="submission" date="2023-06" db="EMBL/GenBank/DDBJ databases">
        <authorList>
            <person name="Ma L."/>
            <person name="Liu K.-W."/>
            <person name="Li Z."/>
            <person name="Hsiao Y.-Y."/>
            <person name="Qi Y."/>
            <person name="Fu T."/>
            <person name="Tang G."/>
            <person name="Zhang D."/>
            <person name="Sun W.-H."/>
            <person name="Liu D.-K."/>
            <person name="Li Y."/>
            <person name="Chen G.-Z."/>
            <person name="Liu X.-D."/>
            <person name="Liao X.-Y."/>
            <person name="Jiang Y.-T."/>
            <person name="Yu X."/>
            <person name="Hao Y."/>
            <person name="Huang J."/>
            <person name="Zhao X.-W."/>
            <person name="Ke S."/>
            <person name="Chen Y.-Y."/>
            <person name="Wu W.-L."/>
            <person name="Hsu J.-L."/>
            <person name="Lin Y.-F."/>
            <person name="Huang M.-D."/>
            <person name="Li C.-Y."/>
            <person name="Huang L."/>
            <person name="Wang Z.-W."/>
            <person name="Zhao X."/>
            <person name="Zhong W.-Y."/>
            <person name="Peng D.-H."/>
            <person name="Ahmad S."/>
            <person name="Lan S."/>
            <person name="Zhang J.-S."/>
            <person name="Tsai W.-C."/>
            <person name="Van De Peer Y."/>
            <person name="Liu Z.-J."/>
        </authorList>
    </citation>
    <scope>NUCLEOTIDE SEQUENCE</scope>
    <source>
        <strain evidence="2">CP</strain>
        <tissue evidence="2">Leaves</tissue>
    </source>
</reference>
<name>A0AAV9CR98_ACOCL</name>
<evidence type="ECO:0000313" key="3">
    <source>
        <dbReference type="Proteomes" id="UP001180020"/>
    </source>
</evidence>
<dbReference type="Gene3D" id="1.20.1280.50">
    <property type="match status" value="1"/>
</dbReference>
<reference evidence="2" key="1">
    <citation type="journal article" date="2023" name="Nat. Commun.">
        <title>Diploid and tetraploid genomes of Acorus and the evolution of monocots.</title>
        <authorList>
            <person name="Ma L."/>
            <person name="Liu K.W."/>
            <person name="Li Z."/>
            <person name="Hsiao Y.Y."/>
            <person name="Qi Y."/>
            <person name="Fu T."/>
            <person name="Tang G.D."/>
            <person name="Zhang D."/>
            <person name="Sun W.H."/>
            <person name="Liu D.K."/>
            <person name="Li Y."/>
            <person name="Chen G.Z."/>
            <person name="Liu X.D."/>
            <person name="Liao X.Y."/>
            <person name="Jiang Y.T."/>
            <person name="Yu X."/>
            <person name="Hao Y."/>
            <person name="Huang J."/>
            <person name="Zhao X.W."/>
            <person name="Ke S."/>
            <person name="Chen Y.Y."/>
            <person name="Wu W.L."/>
            <person name="Hsu J.L."/>
            <person name="Lin Y.F."/>
            <person name="Huang M.D."/>
            <person name="Li C.Y."/>
            <person name="Huang L."/>
            <person name="Wang Z.W."/>
            <person name="Zhao X."/>
            <person name="Zhong W.Y."/>
            <person name="Peng D.H."/>
            <person name="Ahmad S."/>
            <person name="Lan S."/>
            <person name="Zhang J.S."/>
            <person name="Tsai W.C."/>
            <person name="Van de Peer Y."/>
            <person name="Liu Z.J."/>
        </authorList>
    </citation>
    <scope>NUCLEOTIDE SEQUENCE</scope>
    <source>
        <strain evidence="2">CP</strain>
    </source>
</reference>
<evidence type="ECO:0000313" key="2">
    <source>
        <dbReference type="EMBL" id="KAK1291320.1"/>
    </source>
</evidence>
<proteinExistence type="predicted"/>